<organism evidence="2 3">
    <name type="scientific">Capsicum annuum</name>
    <name type="common">Capsicum pepper</name>
    <dbReference type="NCBI Taxonomy" id="4072"/>
    <lineage>
        <taxon>Eukaryota</taxon>
        <taxon>Viridiplantae</taxon>
        <taxon>Streptophyta</taxon>
        <taxon>Embryophyta</taxon>
        <taxon>Tracheophyta</taxon>
        <taxon>Spermatophyta</taxon>
        <taxon>Magnoliopsida</taxon>
        <taxon>eudicotyledons</taxon>
        <taxon>Gunneridae</taxon>
        <taxon>Pentapetalae</taxon>
        <taxon>asterids</taxon>
        <taxon>lamiids</taxon>
        <taxon>Solanales</taxon>
        <taxon>Solanaceae</taxon>
        <taxon>Solanoideae</taxon>
        <taxon>Capsiceae</taxon>
        <taxon>Capsicum</taxon>
    </lineage>
</organism>
<name>A0A2G2ZZA4_CAPAN</name>
<feature type="compositionally biased region" description="Polar residues" evidence="1">
    <location>
        <begin position="180"/>
        <end position="191"/>
    </location>
</feature>
<reference evidence="2 3" key="1">
    <citation type="journal article" date="2014" name="Nat. Genet.">
        <title>Genome sequence of the hot pepper provides insights into the evolution of pungency in Capsicum species.</title>
        <authorList>
            <person name="Kim S."/>
            <person name="Park M."/>
            <person name="Yeom S.I."/>
            <person name="Kim Y.M."/>
            <person name="Lee J.M."/>
            <person name="Lee H.A."/>
            <person name="Seo E."/>
            <person name="Choi J."/>
            <person name="Cheong K."/>
            <person name="Kim K.T."/>
            <person name="Jung K."/>
            <person name="Lee G.W."/>
            <person name="Oh S.K."/>
            <person name="Bae C."/>
            <person name="Kim S.B."/>
            <person name="Lee H.Y."/>
            <person name="Kim S.Y."/>
            <person name="Kim M.S."/>
            <person name="Kang B.C."/>
            <person name="Jo Y.D."/>
            <person name="Yang H.B."/>
            <person name="Jeong H.J."/>
            <person name="Kang W.H."/>
            <person name="Kwon J.K."/>
            <person name="Shin C."/>
            <person name="Lim J.Y."/>
            <person name="Park J.H."/>
            <person name="Huh J.H."/>
            <person name="Kim J.S."/>
            <person name="Kim B.D."/>
            <person name="Cohen O."/>
            <person name="Paran I."/>
            <person name="Suh M.C."/>
            <person name="Lee S.B."/>
            <person name="Kim Y.K."/>
            <person name="Shin Y."/>
            <person name="Noh S.J."/>
            <person name="Park J."/>
            <person name="Seo Y.S."/>
            <person name="Kwon S.Y."/>
            <person name="Kim H.A."/>
            <person name="Park J.M."/>
            <person name="Kim H.J."/>
            <person name="Choi S.B."/>
            <person name="Bosland P.W."/>
            <person name="Reeves G."/>
            <person name="Jo S.H."/>
            <person name="Lee B.W."/>
            <person name="Cho H.T."/>
            <person name="Choi H.S."/>
            <person name="Lee M.S."/>
            <person name="Yu Y."/>
            <person name="Do Choi Y."/>
            <person name="Park B.S."/>
            <person name="van Deynze A."/>
            <person name="Ashrafi H."/>
            <person name="Hill T."/>
            <person name="Kim W.T."/>
            <person name="Pai H.S."/>
            <person name="Ahn H.K."/>
            <person name="Yeam I."/>
            <person name="Giovannoni J.J."/>
            <person name="Rose J.K."/>
            <person name="Sorensen I."/>
            <person name="Lee S.J."/>
            <person name="Kim R.W."/>
            <person name="Choi I.Y."/>
            <person name="Choi B.S."/>
            <person name="Lim J.S."/>
            <person name="Lee Y.H."/>
            <person name="Choi D."/>
        </authorList>
    </citation>
    <scope>NUCLEOTIDE SEQUENCE [LARGE SCALE GENOMIC DNA]</scope>
    <source>
        <strain evidence="3">cv. CM334</strain>
    </source>
</reference>
<accession>A0A2G2ZZA4</accession>
<gene>
    <name evidence="2" type="ORF">T459_09411</name>
</gene>
<dbReference type="PANTHER" id="PTHR34536">
    <property type="entry name" value="DENTIN SIALOPHOSPHOPROTEIN-LIKE PROTEIN"/>
    <property type="match status" value="1"/>
</dbReference>
<dbReference type="Proteomes" id="UP000222542">
    <property type="component" value="Unassembled WGS sequence"/>
</dbReference>
<protein>
    <submittedName>
        <fullName evidence="2">Uncharacterized protein</fullName>
    </submittedName>
</protein>
<reference evidence="2 3" key="2">
    <citation type="journal article" date="2017" name="Genome Biol.">
        <title>New reference genome sequences of hot pepper reveal the massive evolution of plant disease-resistance genes by retroduplication.</title>
        <authorList>
            <person name="Kim S."/>
            <person name="Park J."/>
            <person name="Yeom S.I."/>
            <person name="Kim Y.M."/>
            <person name="Seo E."/>
            <person name="Kim K.T."/>
            <person name="Kim M.S."/>
            <person name="Lee J.M."/>
            <person name="Cheong K."/>
            <person name="Shin H.S."/>
            <person name="Kim S.B."/>
            <person name="Han K."/>
            <person name="Lee J."/>
            <person name="Park M."/>
            <person name="Lee H.A."/>
            <person name="Lee H.Y."/>
            <person name="Lee Y."/>
            <person name="Oh S."/>
            <person name="Lee J.H."/>
            <person name="Choi E."/>
            <person name="Choi E."/>
            <person name="Lee S.E."/>
            <person name="Jeon J."/>
            <person name="Kim H."/>
            <person name="Choi G."/>
            <person name="Song H."/>
            <person name="Lee J."/>
            <person name="Lee S.C."/>
            <person name="Kwon J.K."/>
            <person name="Lee H.Y."/>
            <person name="Koo N."/>
            <person name="Hong Y."/>
            <person name="Kim R.W."/>
            <person name="Kang W.H."/>
            <person name="Huh J.H."/>
            <person name="Kang B.C."/>
            <person name="Yang T.J."/>
            <person name="Lee Y.H."/>
            <person name="Bennetzen J.L."/>
            <person name="Choi D."/>
        </authorList>
    </citation>
    <scope>NUCLEOTIDE SEQUENCE [LARGE SCALE GENOMIC DNA]</scope>
    <source>
        <strain evidence="3">cv. CM334</strain>
    </source>
</reference>
<feature type="compositionally biased region" description="Polar residues" evidence="1">
    <location>
        <begin position="1008"/>
        <end position="1018"/>
    </location>
</feature>
<dbReference type="EMBL" id="AYRZ02000003">
    <property type="protein sequence ID" value="PHT87305.1"/>
    <property type="molecule type" value="Genomic_DNA"/>
</dbReference>
<dbReference type="OMA" id="GGNRMTS"/>
<feature type="region of interest" description="Disordered" evidence="1">
    <location>
        <begin position="873"/>
        <end position="897"/>
    </location>
</feature>
<feature type="region of interest" description="Disordered" evidence="1">
    <location>
        <begin position="178"/>
        <end position="212"/>
    </location>
</feature>
<dbReference type="PANTHER" id="PTHR34536:SF6">
    <property type="entry name" value="DENTIN SIALOPHOSPHOPROTEIN-LIKE PROTEIN"/>
    <property type="match status" value="1"/>
</dbReference>
<dbReference type="Gramene" id="PHT87305">
    <property type="protein sequence ID" value="PHT87305"/>
    <property type="gene ID" value="T459_09411"/>
</dbReference>
<dbReference type="STRING" id="4072.A0A2G2ZZA4"/>
<feature type="compositionally biased region" description="Basic residues" evidence="1">
    <location>
        <begin position="1066"/>
        <end position="1075"/>
    </location>
</feature>
<proteinExistence type="predicted"/>
<evidence type="ECO:0000313" key="2">
    <source>
        <dbReference type="EMBL" id="PHT87305.1"/>
    </source>
</evidence>
<keyword evidence="3" id="KW-1185">Reference proteome</keyword>
<sequence>MITNNFVPTSEGSNNAPVNRGKFGQIKLLTVYVLLPTDINRGSTDGVKPMTRLCTCPDSLKSKSELFNKRNQPIWTACKTCGGNFLVDGIRSISGNMLSTVSLEVAKSINPELSWKAVTKGRRSRKTVARRVNGGMKVINRSPKRVGDFSGSDSDKIAEAGCWSSDKVEHVPIKKRRHLLQTSSAQSQNPSIGLKDSLSPQSLVPSMPLEDRERTSVYSHSSDHWSSDPYSSGLVLRFGRKAAHKFDLSDRGVDAKISKVATGELYYPEDFSGIALLADAACISYMVDDLDNAKEANAIIACAAPGGSAGSTPRPKELTAPDRGDMMLASNTEVSTVNESAVGPEGFAEFTEPAVVNGPVSPKVDRMHWDLNTLMDTWEQPPKDSSMDSAFAKGLNDGAQKEKPKAEIWDKKVDFEYCRHNSGKCVPPDQNGAISEFAEVCKLDSVSVNDSHCTKLLDSLSAQRETAGELVTGDTSLADSSSVKSHNAPCMPVSDGLVMSASDGLILTQIRDSSAAGYNKAAVSEVPFTANPGCESASKCIDQSNPIMTSEVFDTSILNAMGVESSDSNPTETDFSNHSSKCEDLSASKASLVESQSVTVEPTEQYDNILAIGSQMLIEGNEVISTVSDSRTFDQAEKCTTSGNDSSRSCNEGLQIDDPSLFAGSASAFEDSHKSDISQEDHSQMISREHVTKIEAGYDSPFEDGELRGSILYSLEDNEIENGENECIDFESDGRDDMYFDASDYPASEIVEAGSDGSQSIEKRISSTSACPEVGFVRGRSPRNIMRRQFNRDDNSIDDSGGKKGFGTGSGSTTHRFSDKIGGKEDAFRKGHTSERMAAYEFRGSYMEEIDSKTNRGKLQSRAEGPLYLDVTDGNSTTRKYQNRPHNRISSYYRPGREVSPDNFVGRCRPGYNSQDRGATDGQWDSWNSRNCYPNAYHGYESHNYSRRRDFANSADKFGGLNSRDHQQSVNSPPEGVRRPLVRRRSSVERDDYNDVHRRLVPGRGGYQSRSGAESFSQRAVRGIRDEGYERIPGDGNLSSVRMPSYLPRGERTGSPASGRVARIPMSRRRSRSRSRTPSPHPWHAPRERNFSTRRRHSRSPELRSDARMKRMPFRKHGFTANCGEDFSFPTRDQCPSERSSRWIDERNFAGEYSKYRWSRKNN</sequence>
<comment type="caution">
    <text evidence="2">The sequence shown here is derived from an EMBL/GenBank/DDBJ whole genome shotgun (WGS) entry which is preliminary data.</text>
</comment>
<feature type="compositionally biased region" description="Basic and acidic residues" evidence="1">
    <location>
        <begin position="1023"/>
        <end position="1033"/>
    </location>
</feature>
<dbReference type="AlphaFoldDB" id="A0A2G2ZZA4"/>
<evidence type="ECO:0000313" key="3">
    <source>
        <dbReference type="Proteomes" id="UP000222542"/>
    </source>
</evidence>
<evidence type="ECO:0000256" key="1">
    <source>
        <dbReference type="SAM" id="MobiDB-lite"/>
    </source>
</evidence>
<feature type="region of interest" description="Disordered" evidence="1">
    <location>
        <begin position="956"/>
        <end position="1107"/>
    </location>
</feature>
<feature type="compositionally biased region" description="Basic and acidic residues" evidence="1">
    <location>
        <begin position="986"/>
        <end position="998"/>
    </location>
</feature>
<feature type="region of interest" description="Disordered" evidence="1">
    <location>
        <begin position="792"/>
        <end position="818"/>
    </location>
</feature>